<dbReference type="RefSeq" id="WP_223895342.1">
    <property type="nucleotide sequence ID" value="NZ_BPPZ01000003.1"/>
</dbReference>
<proteinExistence type="predicted"/>
<name>A0AAN4VMM8_BIFAD</name>
<accession>A0AAN4VMM8</accession>
<dbReference type="AlphaFoldDB" id="A0AAN4VMM8"/>
<gene>
    <name evidence="2" type="primary">ribAB</name>
    <name evidence="2" type="ORF">BIFAD42_08780</name>
</gene>
<reference evidence="2" key="1">
    <citation type="submission" date="2021-08" db="EMBL/GenBank/DDBJ databases">
        <title>Draft genome sequence of the GABA producer Bifidobacterium adolescentis 4-2, isolated from healthy human feces.</title>
        <authorList>
            <person name="Altaib H."/>
            <person name="Niwa R."/>
            <person name="Abe M."/>
            <person name="Suzuki T."/>
        </authorList>
    </citation>
    <scope>NUCLEOTIDE SEQUENCE</scope>
    <source>
        <strain evidence="2">4-2</strain>
    </source>
</reference>
<evidence type="ECO:0000256" key="1">
    <source>
        <dbReference type="SAM" id="SignalP"/>
    </source>
</evidence>
<sequence>MNLHKKIAFTTVLVAILAFSGTPSAMASTSGHDRSTFNSSAEVALQEKLSNIASTNNLDVEFGEFKIDAPQSTIDEYHGDANLYAESIAKAYEEDTASNTRETKNASTRGTATYTSSVFSGVPAGGACWVKQDFRATVTNYKVTSKSLLGSSYQTGVCVFQWSPNYSWFEGNLNVLSKGTFHAVVKGGPVSFAATFKAFFHTNKTSLYQEFQ</sequence>
<dbReference type="Proteomes" id="UP000886943">
    <property type="component" value="Unassembled WGS sequence"/>
</dbReference>
<protein>
    <submittedName>
        <fullName evidence="2">3,4-dihydroxy-2-butanone 4-phosphate synthase</fullName>
    </submittedName>
</protein>
<feature type="signal peptide" evidence="1">
    <location>
        <begin position="1"/>
        <end position="27"/>
    </location>
</feature>
<keyword evidence="1" id="KW-0732">Signal</keyword>
<feature type="chain" id="PRO_5042924676" evidence="1">
    <location>
        <begin position="28"/>
        <end position="212"/>
    </location>
</feature>
<evidence type="ECO:0000313" key="3">
    <source>
        <dbReference type="Proteomes" id="UP000886943"/>
    </source>
</evidence>
<evidence type="ECO:0000313" key="2">
    <source>
        <dbReference type="EMBL" id="GJD13894.1"/>
    </source>
</evidence>
<organism evidence="2 3">
    <name type="scientific">Bifidobacterium adolescentis</name>
    <dbReference type="NCBI Taxonomy" id="1680"/>
    <lineage>
        <taxon>Bacteria</taxon>
        <taxon>Bacillati</taxon>
        <taxon>Actinomycetota</taxon>
        <taxon>Actinomycetes</taxon>
        <taxon>Bifidobacteriales</taxon>
        <taxon>Bifidobacteriaceae</taxon>
        <taxon>Bifidobacterium</taxon>
    </lineage>
</organism>
<dbReference type="EMBL" id="BPPZ01000003">
    <property type="protein sequence ID" value="GJD13894.1"/>
    <property type="molecule type" value="Genomic_DNA"/>
</dbReference>
<comment type="caution">
    <text evidence="2">The sequence shown here is derived from an EMBL/GenBank/DDBJ whole genome shotgun (WGS) entry which is preliminary data.</text>
</comment>